<feature type="region of interest" description="Disordered" evidence="1">
    <location>
        <begin position="1"/>
        <end position="47"/>
    </location>
</feature>
<dbReference type="STRING" id="62324.A0A182RR82"/>
<feature type="compositionally biased region" description="Basic and acidic residues" evidence="1">
    <location>
        <begin position="17"/>
        <end position="27"/>
    </location>
</feature>
<feature type="compositionally biased region" description="Basic and acidic residues" evidence="1">
    <location>
        <begin position="36"/>
        <end position="47"/>
    </location>
</feature>
<organism evidence="2">
    <name type="scientific">Anopheles funestus</name>
    <name type="common">African malaria mosquito</name>
    <dbReference type="NCBI Taxonomy" id="62324"/>
    <lineage>
        <taxon>Eukaryota</taxon>
        <taxon>Metazoa</taxon>
        <taxon>Ecdysozoa</taxon>
        <taxon>Arthropoda</taxon>
        <taxon>Hexapoda</taxon>
        <taxon>Insecta</taxon>
        <taxon>Pterygota</taxon>
        <taxon>Neoptera</taxon>
        <taxon>Endopterygota</taxon>
        <taxon>Diptera</taxon>
        <taxon>Nematocera</taxon>
        <taxon>Culicoidea</taxon>
        <taxon>Culicidae</taxon>
        <taxon>Anophelinae</taxon>
        <taxon>Anopheles</taxon>
    </lineage>
</organism>
<evidence type="ECO:0000256" key="1">
    <source>
        <dbReference type="SAM" id="MobiDB-lite"/>
    </source>
</evidence>
<evidence type="ECO:0000313" key="2">
    <source>
        <dbReference type="EnsemblMetazoa" id="AFUN008777-PA"/>
    </source>
</evidence>
<protein>
    <recommendedName>
        <fullName evidence="3">Selenoprotein H</fullName>
    </recommendedName>
</protein>
<dbReference type="AlphaFoldDB" id="A0A182RR82"/>
<dbReference type="VEuPathDB" id="VectorBase:AFUN008777"/>
<dbReference type="VEuPathDB" id="VectorBase:AFUN2_002686"/>
<evidence type="ECO:0008006" key="3">
    <source>
        <dbReference type="Google" id="ProtNLM"/>
    </source>
</evidence>
<accession>A0A182RR82</accession>
<sequence length="116" mass="12721">MAPRRKRSAAAKSTETAAKKSKPEENASKSSNEEQEGSKDAAEVHSELCELAPDHSFQLVLNENGKPRRGAFEVSIAKSMDDEKTLVWSGVSKGPPRKEKFPEVKSILDDVLKALK</sequence>
<dbReference type="EnsemblMetazoa" id="AFUN008777-RA">
    <property type="protein sequence ID" value="AFUN008777-PA"/>
    <property type="gene ID" value="AFUN008777"/>
</dbReference>
<reference evidence="2" key="1">
    <citation type="submission" date="2020-05" db="UniProtKB">
        <authorList>
            <consortium name="EnsemblMetazoa"/>
        </authorList>
    </citation>
    <scope>IDENTIFICATION</scope>
    <source>
        <strain evidence="2">FUMOZ</strain>
    </source>
</reference>
<proteinExistence type="predicted"/>
<name>A0A182RR82_ANOFN</name>